<reference evidence="1 2" key="1">
    <citation type="submission" date="2017-05" db="EMBL/GenBank/DDBJ databases">
        <authorList>
            <person name="Varghese N."/>
            <person name="Submissions S."/>
        </authorList>
    </citation>
    <scope>NUCLEOTIDE SEQUENCE [LARGE SCALE GENOMIC DNA]</scope>
    <source>
        <strain evidence="1 2">DSM 28214</strain>
    </source>
</reference>
<accession>A0ABY1NWU7</accession>
<dbReference type="EMBL" id="FXTZ01000005">
    <property type="protein sequence ID" value="SMP18956.1"/>
    <property type="molecule type" value="Genomic_DNA"/>
</dbReference>
<comment type="caution">
    <text evidence="1">The sequence shown here is derived from an EMBL/GenBank/DDBJ whole genome shotgun (WGS) entry which is preliminary data.</text>
</comment>
<gene>
    <name evidence="1" type="ORF">SAMN06264346_10516</name>
</gene>
<organism evidence="1 2">
    <name type="scientific">Chryseobacterium profundimaris</name>
    <dbReference type="NCBI Taxonomy" id="1387275"/>
    <lineage>
        <taxon>Bacteria</taxon>
        <taxon>Pseudomonadati</taxon>
        <taxon>Bacteroidota</taxon>
        <taxon>Flavobacteriia</taxon>
        <taxon>Flavobacteriales</taxon>
        <taxon>Weeksellaceae</taxon>
        <taxon>Chryseobacterium group</taxon>
        <taxon>Chryseobacterium</taxon>
    </lineage>
</organism>
<keyword evidence="2" id="KW-1185">Reference proteome</keyword>
<evidence type="ECO:0000313" key="1">
    <source>
        <dbReference type="EMBL" id="SMP18956.1"/>
    </source>
</evidence>
<evidence type="ECO:0000313" key="2">
    <source>
        <dbReference type="Proteomes" id="UP001157960"/>
    </source>
</evidence>
<dbReference type="Proteomes" id="UP001157960">
    <property type="component" value="Unassembled WGS sequence"/>
</dbReference>
<proteinExistence type="predicted"/>
<name>A0ABY1NWU7_9FLAO</name>
<protein>
    <submittedName>
        <fullName evidence="1">Uncharacterized protein</fullName>
    </submittedName>
</protein>
<sequence length="61" mass="7461">MLLVNLYPDLRLIINTYNLSKHNPEYIDKINTYHITYSNKKFIYFCRKFSIYKLSVKTRNP</sequence>